<dbReference type="EMBL" id="CAJHUC010000133">
    <property type="protein sequence ID" value="CAD7694742.1"/>
    <property type="molecule type" value="Genomic_DNA"/>
</dbReference>
<comment type="caution">
    <text evidence="1">The sequence shown here is derived from an EMBL/GenBank/DDBJ whole genome shotgun (WGS) entry which is preliminary data.</text>
</comment>
<protein>
    <submittedName>
        <fullName evidence="1">Uncharacterized protein</fullName>
    </submittedName>
</protein>
<gene>
    <name evidence="1" type="ORF">OSTQU699_LOCUS105</name>
</gene>
<proteinExistence type="predicted"/>
<organism evidence="1 2">
    <name type="scientific">Ostreobium quekettii</name>
    <dbReference type="NCBI Taxonomy" id="121088"/>
    <lineage>
        <taxon>Eukaryota</taxon>
        <taxon>Viridiplantae</taxon>
        <taxon>Chlorophyta</taxon>
        <taxon>core chlorophytes</taxon>
        <taxon>Ulvophyceae</taxon>
        <taxon>TCBD clade</taxon>
        <taxon>Bryopsidales</taxon>
        <taxon>Ostreobineae</taxon>
        <taxon>Ostreobiaceae</taxon>
        <taxon>Ostreobium</taxon>
    </lineage>
</organism>
<evidence type="ECO:0000313" key="2">
    <source>
        <dbReference type="Proteomes" id="UP000708148"/>
    </source>
</evidence>
<reference evidence="1" key="1">
    <citation type="submission" date="2020-12" db="EMBL/GenBank/DDBJ databases">
        <authorList>
            <person name="Iha C."/>
        </authorList>
    </citation>
    <scope>NUCLEOTIDE SEQUENCE</scope>
</reference>
<accession>A0A8S1IKM8</accession>
<evidence type="ECO:0000313" key="1">
    <source>
        <dbReference type="EMBL" id="CAD7694742.1"/>
    </source>
</evidence>
<name>A0A8S1IKM8_9CHLO</name>
<sequence length="193" mass="20890">MKLLPGSTVLAGKHVRWLGALDCSSASPANALQSACSCGGLAEGMPRFGKLNFVQDMKRHQWPLRWGCVCSHAMILRCVMAVLHWCGLGLGQGVRMVCGAEACLLFSSVTLYFLDRLLAELLVLVLRNAGHGCAGQQTVGPLGRCTEGMRWNLHRVTSAHKLSRDFLQFSSDLHANGTNSHSEPPIGLNVSQH</sequence>
<dbReference type="Proteomes" id="UP000708148">
    <property type="component" value="Unassembled WGS sequence"/>
</dbReference>
<dbReference type="AlphaFoldDB" id="A0A8S1IKM8"/>
<keyword evidence="2" id="KW-1185">Reference proteome</keyword>